<feature type="domain" description="Tail specific protease C-terminal" evidence="1">
    <location>
        <begin position="2"/>
        <end position="40"/>
    </location>
</feature>
<dbReference type="EMBL" id="QWDN01001127">
    <property type="protein sequence ID" value="TEB40592.1"/>
    <property type="molecule type" value="Genomic_DNA"/>
</dbReference>
<dbReference type="Proteomes" id="UP000298340">
    <property type="component" value="Unassembled WGS sequence"/>
</dbReference>
<dbReference type="InterPro" id="IPR020992">
    <property type="entry name" value="Tail_Prtase_C"/>
</dbReference>
<name>A0A4Y7U484_9FLAO</name>
<gene>
    <name evidence="2" type="ORF">D0809_29830</name>
</gene>
<dbReference type="Pfam" id="PF11818">
    <property type="entry name" value="DUF3340"/>
    <property type="match status" value="1"/>
</dbReference>
<evidence type="ECO:0000259" key="1">
    <source>
        <dbReference type="Pfam" id="PF11818"/>
    </source>
</evidence>
<reference evidence="2 3" key="1">
    <citation type="journal article" date="2018" name="Syst. Appl. Microbiol.">
        <title>Flavobacterium circumlabens sp. nov. and Flavobacterium cupreum sp. nov., two psychrotrophic species isolated from Antarctic environmental samples.</title>
        <authorList>
            <person name="Kralova S."/>
            <person name="Busse H.J."/>
            <person name="Svec P."/>
            <person name="Maslanova I."/>
            <person name="Stankova E."/>
            <person name="Bartak M."/>
            <person name="Sedlacek I."/>
        </authorList>
    </citation>
    <scope>NUCLEOTIDE SEQUENCE [LARGE SCALE GENOMIC DNA]</scope>
    <source>
        <strain evidence="2 3">CCM 8828</strain>
    </source>
</reference>
<protein>
    <recommendedName>
        <fullName evidence="1">Tail specific protease C-terminal domain-containing protein</fullName>
    </recommendedName>
</protein>
<evidence type="ECO:0000313" key="2">
    <source>
        <dbReference type="EMBL" id="TEB40592.1"/>
    </source>
</evidence>
<accession>A0A4Y7U484</accession>
<proteinExistence type="predicted"/>
<evidence type="ECO:0000313" key="3">
    <source>
        <dbReference type="Proteomes" id="UP000298340"/>
    </source>
</evidence>
<dbReference type="AlphaFoldDB" id="A0A4Y7U484"/>
<dbReference type="RefSeq" id="WP_134092584.1">
    <property type="nucleotide sequence ID" value="NZ_QWDN01001127.1"/>
</dbReference>
<feature type="non-terminal residue" evidence="2">
    <location>
        <position position="1"/>
    </location>
</feature>
<comment type="caution">
    <text evidence="2">The sequence shown here is derived from an EMBL/GenBank/DDBJ whole genome shotgun (WGS) entry which is preliminary data.</text>
</comment>
<organism evidence="2 3">
    <name type="scientific">Flavobacterium circumlabens</name>
    <dbReference type="NCBI Taxonomy" id="2133765"/>
    <lineage>
        <taxon>Bacteria</taxon>
        <taxon>Pseudomonadati</taxon>
        <taxon>Bacteroidota</taxon>
        <taxon>Flavobacteriia</taxon>
        <taxon>Flavobacteriales</taxon>
        <taxon>Flavobacteriaceae</taxon>
        <taxon>Flavobacterium</taxon>
    </lineage>
</organism>
<sequence length="62" mass="7145">PYEELEIKNDATLKEKREAWHQALSKDVYVEEALNVLDDLQTKSSVVKNNSSKLKKDKLVKS</sequence>